<comment type="subcellular location">
    <subcellularLocation>
        <location evidence="6">Cytoplasm</location>
    </subcellularLocation>
    <text evidence="6">May associate with membranes.</text>
</comment>
<dbReference type="EMBL" id="UHJL01000001">
    <property type="protein sequence ID" value="SUQ19197.1"/>
    <property type="molecule type" value="Genomic_DNA"/>
</dbReference>
<gene>
    <name evidence="6" type="primary">hflX</name>
    <name evidence="12" type="ORF">SAMN05661053_0425</name>
</gene>
<dbReference type="PRINTS" id="PR00326">
    <property type="entry name" value="GTP1OBG"/>
</dbReference>
<evidence type="ECO:0000256" key="8">
    <source>
        <dbReference type="PIRSR" id="PIRSR006809-2"/>
    </source>
</evidence>
<comment type="subunit">
    <text evidence="6">Monomer. Associates with the 50S ribosomal subunit.</text>
</comment>
<evidence type="ECO:0000256" key="4">
    <source>
        <dbReference type="ARBA" id="ARBA00022842"/>
    </source>
</evidence>
<feature type="region of interest" description="Disordered" evidence="10">
    <location>
        <begin position="378"/>
        <end position="399"/>
    </location>
</feature>
<protein>
    <recommendedName>
        <fullName evidence="6">GTPase HflX</fullName>
    </recommendedName>
    <alternativeName>
        <fullName evidence="6">GTP-binding protein HflX</fullName>
    </alternativeName>
</protein>
<keyword evidence="1 6" id="KW-0963">Cytoplasm</keyword>
<dbReference type="Gene3D" id="6.10.250.2860">
    <property type="match status" value="1"/>
</dbReference>
<dbReference type="InterPro" id="IPR032305">
    <property type="entry name" value="GTP-bd_M"/>
</dbReference>
<evidence type="ECO:0000256" key="2">
    <source>
        <dbReference type="ARBA" id="ARBA00022723"/>
    </source>
</evidence>
<dbReference type="HAMAP" id="MF_00900">
    <property type="entry name" value="GTPase_HflX"/>
    <property type="match status" value="1"/>
</dbReference>
<feature type="compositionally biased region" description="Basic and acidic residues" evidence="10">
    <location>
        <begin position="378"/>
        <end position="389"/>
    </location>
</feature>
<evidence type="ECO:0000256" key="9">
    <source>
        <dbReference type="SAM" id="Coils"/>
    </source>
</evidence>
<dbReference type="Gene3D" id="3.40.50.300">
    <property type="entry name" value="P-loop containing nucleotide triphosphate hydrolases"/>
    <property type="match status" value="1"/>
</dbReference>
<dbReference type="InterPro" id="IPR025121">
    <property type="entry name" value="GTPase_HflX_N"/>
</dbReference>
<comment type="cofactor">
    <cofactor evidence="8">
        <name>Mg(2+)</name>
        <dbReference type="ChEBI" id="CHEBI:18420"/>
    </cofactor>
</comment>
<comment type="function">
    <text evidence="6">GTPase that associates with the 50S ribosomal subunit and may have a role during protein synthesis or ribosome biogenesis.</text>
</comment>
<dbReference type="Pfam" id="PF16360">
    <property type="entry name" value="GTP-bdg_M"/>
    <property type="match status" value="1"/>
</dbReference>
<evidence type="ECO:0000256" key="6">
    <source>
        <dbReference type="HAMAP-Rule" id="MF_00900"/>
    </source>
</evidence>
<keyword evidence="4 8" id="KW-0460">Magnesium</keyword>
<feature type="binding site" evidence="7">
    <location>
        <begin position="263"/>
        <end position="266"/>
    </location>
    <ligand>
        <name>GTP</name>
        <dbReference type="ChEBI" id="CHEBI:37565"/>
    </ligand>
</feature>
<dbReference type="InterPro" id="IPR016496">
    <property type="entry name" value="GTPase_HflX"/>
</dbReference>
<feature type="binding site" evidence="7">
    <location>
        <begin position="242"/>
        <end position="246"/>
    </location>
    <ligand>
        <name>GTP</name>
        <dbReference type="ChEBI" id="CHEBI:37565"/>
    </ligand>
</feature>
<feature type="binding site" evidence="7">
    <location>
        <begin position="217"/>
        <end position="224"/>
    </location>
    <ligand>
        <name>GTP</name>
        <dbReference type="ChEBI" id="CHEBI:37565"/>
    </ligand>
</feature>
<evidence type="ECO:0000256" key="5">
    <source>
        <dbReference type="ARBA" id="ARBA00023134"/>
    </source>
</evidence>
<organism evidence="12 13">
    <name type="scientific">Fibrobacter succinogenes</name>
    <name type="common">Bacteroides succinogenes</name>
    <dbReference type="NCBI Taxonomy" id="833"/>
    <lineage>
        <taxon>Bacteria</taxon>
        <taxon>Pseudomonadati</taxon>
        <taxon>Fibrobacterota</taxon>
        <taxon>Fibrobacteria</taxon>
        <taxon>Fibrobacterales</taxon>
        <taxon>Fibrobacteraceae</taxon>
        <taxon>Fibrobacter</taxon>
    </lineage>
</organism>
<feature type="coiled-coil region" evidence="9">
    <location>
        <begin position="172"/>
        <end position="209"/>
    </location>
</feature>
<dbReference type="InterPro" id="IPR006073">
    <property type="entry name" value="GTP-bd"/>
</dbReference>
<reference evidence="12 13" key="1">
    <citation type="submission" date="2017-08" db="EMBL/GenBank/DDBJ databases">
        <authorList>
            <person name="de Groot N.N."/>
        </authorList>
    </citation>
    <scope>NUCLEOTIDE SEQUENCE [LARGE SCALE GENOMIC DNA]</scope>
    <source>
        <strain evidence="12 13">HM2</strain>
    </source>
</reference>
<dbReference type="FunFam" id="3.40.50.11060:FF:000001">
    <property type="entry name" value="GTPase HflX"/>
    <property type="match status" value="1"/>
</dbReference>
<dbReference type="GO" id="GO:0003924">
    <property type="term" value="F:GTPase activity"/>
    <property type="evidence" value="ECO:0007669"/>
    <property type="project" value="UniProtKB-UniRule"/>
</dbReference>
<dbReference type="NCBIfam" id="TIGR00231">
    <property type="entry name" value="small_GTP"/>
    <property type="match status" value="1"/>
</dbReference>
<keyword evidence="9" id="KW-0175">Coiled coil</keyword>
<dbReference type="NCBIfam" id="TIGR03156">
    <property type="entry name" value="GTP_HflX"/>
    <property type="match status" value="1"/>
</dbReference>
<feature type="binding site" evidence="8">
    <location>
        <position position="224"/>
    </location>
    <ligand>
        <name>Mg(2+)</name>
        <dbReference type="ChEBI" id="CHEBI:18420"/>
    </ligand>
</feature>
<keyword evidence="3 6" id="KW-0547">Nucleotide-binding</keyword>
<dbReference type="Pfam" id="PF13167">
    <property type="entry name" value="GTP-bdg_N"/>
    <property type="match status" value="1"/>
</dbReference>
<dbReference type="Gene3D" id="3.40.50.11060">
    <property type="entry name" value="GTPase HflX, N-terminal domain"/>
    <property type="match status" value="1"/>
</dbReference>
<evidence type="ECO:0000256" key="7">
    <source>
        <dbReference type="PIRSR" id="PIRSR006809-1"/>
    </source>
</evidence>
<feature type="binding site" evidence="8">
    <location>
        <position position="244"/>
    </location>
    <ligand>
        <name>Mg(2+)</name>
        <dbReference type="ChEBI" id="CHEBI:18420"/>
    </ligand>
</feature>
<name>A0A380RW17_FIBSU</name>
<dbReference type="InterPro" id="IPR005225">
    <property type="entry name" value="Small_GTP-bd"/>
</dbReference>
<evidence type="ECO:0000313" key="12">
    <source>
        <dbReference type="EMBL" id="SUQ19197.1"/>
    </source>
</evidence>
<dbReference type="Proteomes" id="UP000255423">
    <property type="component" value="Unassembled WGS sequence"/>
</dbReference>
<dbReference type="AlphaFoldDB" id="A0A380RW17"/>
<dbReference type="PANTHER" id="PTHR10229:SF0">
    <property type="entry name" value="GTP-BINDING PROTEIN 6-RELATED"/>
    <property type="match status" value="1"/>
</dbReference>
<feature type="binding site" evidence="7">
    <location>
        <begin position="353"/>
        <end position="355"/>
    </location>
    <ligand>
        <name>GTP</name>
        <dbReference type="ChEBI" id="CHEBI:37565"/>
    </ligand>
</feature>
<proteinExistence type="inferred from homology"/>
<dbReference type="CDD" id="cd01878">
    <property type="entry name" value="HflX"/>
    <property type="match status" value="1"/>
</dbReference>
<keyword evidence="2 8" id="KW-0479">Metal-binding</keyword>
<evidence type="ECO:0000256" key="1">
    <source>
        <dbReference type="ARBA" id="ARBA00022490"/>
    </source>
</evidence>
<dbReference type="SUPFAM" id="SSF52540">
    <property type="entry name" value="P-loop containing nucleoside triphosphate hydrolases"/>
    <property type="match status" value="1"/>
</dbReference>
<dbReference type="PIRSF" id="PIRSF006809">
    <property type="entry name" value="GTP-binding_hflX_prd"/>
    <property type="match status" value="1"/>
</dbReference>
<dbReference type="GO" id="GO:0046872">
    <property type="term" value="F:metal ion binding"/>
    <property type="evidence" value="ECO:0007669"/>
    <property type="project" value="UniProtKB-KW"/>
</dbReference>
<feature type="domain" description="Hflx-type G" evidence="11">
    <location>
        <begin position="211"/>
        <end position="375"/>
    </location>
</feature>
<dbReference type="PROSITE" id="PS51705">
    <property type="entry name" value="G_HFLX"/>
    <property type="match status" value="1"/>
</dbReference>
<keyword evidence="5 6" id="KW-0342">GTP-binding</keyword>
<accession>A0A380RW17</accession>
<evidence type="ECO:0000256" key="10">
    <source>
        <dbReference type="SAM" id="MobiDB-lite"/>
    </source>
</evidence>
<dbReference type="GO" id="GO:0005737">
    <property type="term" value="C:cytoplasm"/>
    <property type="evidence" value="ECO:0007669"/>
    <property type="project" value="UniProtKB-SubCell"/>
</dbReference>
<dbReference type="InterPro" id="IPR030394">
    <property type="entry name" value="G_HFLX_dom"/>
</dbReference>
<dbReference type="RefSeq" id="WP_109571916.1">
    <property type="nucleotide sequence ID" value="NZ_UHJL01000001.1"/>
</dbReference>
<dbReference type="PANTHER" id="PTHR10229">
    <property type="entry name" value="GTP-BINDING PROTEIN HFLX"/>
    <property type="match status" value="1"/>
</dbReference>
<evidence type="ECO:0000256" key="3">
    <source>
        <dbReference type="ARBA" id="ARBA00022741"/>
    </source>
</evidence>
<dbReference type="GO" id="GO:0043022">
    <property type="term" value="F:ribosome binding"/>
    <property type="evidence" value="ECO:0007669"/>
    <property type="project" value="TreeGrafter"/>
</dbReference>
<evidence type="ECO:0000259" key="11">
    <source>
        <dbReference type="PROSITE" id="PS51705"/>
    </source>
</evidence>
<dbReference type="InterPro" id="IPR027417">
    <property type="entry name" value="P-loop_NTPase"/>
</dbReference>
<sequence>MEESKKKGVKPVEHKKEQERCILVGIATPKVRPWLAGEQLAELGRLAETAGAFVTRSFLQRVQNFSPATLIGEGKVGEVKRALEEDNAKMVVFDDDLSGSQVRNLEERMPGIKVLDRTGLILDIFAKHAVTAESRLMVEVAQLQYMMPRLTGAWTHLCRQHNGGIGTKGPGETQLETDRRMIRKRIQELKKKLEKIEDAREQQADKRNDIFQVGIVGYTNAGKSTLTNRLTGADVYVEDKLFATLDSTTRKLFLDGENIILSDTVGFIRKLPHNLIETFKSTLGVAAHADCILEVVDGSAPDYRDHLEVTHKTLESIIDKGTPRLRVFNKVEVASEARRTELLQNYPDAIQISAKENIGMERLRAAFKEQLERWHEKRAAAEAKEKEIAEAPWPPEDNS</sequence>
<evidence type="ECO:0000313" key="13">
    <source>
        <dbReference type="Proteomes" id="UP000255423"/>
    </source>
</evidence>
<comment type="similarity">
    <text evidence="6">Belongs to the TRAFAC class OBG-HflX-like GTPase superfamily. HflX GTPase family.</text>
</comment>
<dbReference type="InterPro" id="IPR042108">
    <property type="entry name" value="GTPase_HflX_N_sf"/>
</dbReference>
<dbReference type="Pfam" id="PF01926">
    <property type="entry name" value="MMR_HSR1"/>
    <property type="match status" value="1"/>
</dbReference>
<dbReference type="GO" id="GO:0005525">
    <property type="term" value="F:GTP binding"/>
    <property type="evidence" value="ECO:0007669"/>
    <property type="project" value="UniProtKB-UniRule"/>
</dbReference>